<keyword evidence="1" id="KW-0732">Signal</keyword>
<name>A0A559K411_9BACL</name>
<accession>A0A559K411</accession>
<evidence type="ECO:0000256" key="1">
    <source>
        <dbReference type="SAM" id="SignalP"/>
    </source>
</evidence>
<feature type="chain" id="PRO_5021925348" evidence="1">
    <location>
        <begin position="25"/>
        <end position="380"/>
    </location>
</feature>
<reference evidence="2 3" key="1">
    <citation type="submission" date="2019-07" db="EMBL/GenBank/DDBJ databases">
        <authorList>
            <person name="Kim J."/>
        </authorList>
    </citation>
    <scope>NUCLEOTIDE SEQUENCE [LARGE SCALE GENOMIC DNA]</scope>
    <source>
        <strain evidence="2 3">JC52</strain>
    </source>
</reference>
<dbReference type="AlphaFoldDB" id="A0A559K411"/>
<comment type="caution">
    <text evidence="2">The sequence shown here is derived from an EMBL/GenBank/DDBJ whole genome shotgun (WGS) entry which is preliminary data.</text>
</comment>
<keyword evidence="3" id="KW-1185">Reference proteome</keyword>
<evidence type="ECO:0000313" key="2">
    <source>
        <dbReference type="EMBL" id="TVY06878.1"/>
    </source>
</evidence>
<gene>
    <name evidence="2" type="ORF">FPZ49_27170</name>
</gene>
<dbReference type="Proteomes" id="UP000317036">
    <property type="component" value="Unassembled WGS sequence"/>
</dbReference>
<dbReference type="RefSeq" id="WP_144853059.1">
    <property type="nucleotide sequence ID" value="NZ_VNJI01000047.1"/>
</dbReference>
<dbReference type="OrthoDB" id="529831at2"/>
<dbReference type="EMBL" id="VNJI01000047">
    <property type="protein sequence ID" value="TVY06878.1"/>
    <property type="molecule type" value="Genomic_DNA"/>
</dbReference>
<feature type="signal peptide" evidence="1">
    <location>
        <begin position="1"/>
        <end position="24"/>
    </location>
</feature>
<evidence type="ECO:0000313" key="3">
    <source>
        <dbReference type="Proteomes" id="UP000317036"/>
    </source>
</evidence>
<protein>
    <submittedName>
        <fullName evidence="2">Uncharacterized protein</fullName>
    </submittedName>
</protein>
<proteinExistence type="predicted"/>
<sequence length="380" mass="42977">MKKWCLLSLLMLLCISNVATPVTAKPRKNANEGADIRLIVRASEEAQMQTELRIASPEWERKLRSTKPVPADPAAKVASNIRLSIREGRTQTWYEVETAKLDLYDMEHKQVIRLPEAAKQTLAIYIQTAYRAHYGEMLPWTEVKQIIGMKSVSQVTDLETGLSFQVQRRAGSHHADMQPLTKADTAIMKEIYHGKWSWKRRAVLVEKDGHVIAGSMHGMPHGGDGIPDNDFSGHFCIHFLGSTTHGSGNIDPDHQLMIHKAAGRLDEVYAKASPYEVIDSFFIALNQQDPELLRRTFSDLTNPQLQFYLSGLNRLKTVKPNRPRVREVGSELTAEVPVEVVLTFEDQRPEKQVFTFTLKRSGEGSPWKIDTLTPISRSKR</sequence>
<organism evidence="2 3">
    <name type="scientific">Paenibacillus cremeus</name>
    <dbReference type="NCBI Taxonomy" id="2163881"/>
    <lineage>
        <taxon>Bacteria</taxon>
        <taxon>Bacillati</taxon>
        <taxon>Bacillota</taxon>
        <taxon>Bacilli</taxon>
        <taxon>Bacillales</taxon>
        <taxon>Paenibacillaceae</taxon>
        <taxon>Paenibacillus</taxon>
    </lineage>
</organism>